<dbReference type="InterPro" id="IPR015942">
    <property type="entry name" value="Asp/Glu/hydantoin_racemase"/>
</dbReference>
<dbReference type="InterPro" id="IPR001920">
    <property type="entry name" value="Asp/Glu_race"/>
</dbReference>
<dbReference type="Proteomes" id="UP001318760">
    <property type="component" value="Unassembled WGS sequence"/>
</dbReference>
<dbReference type="SUPFAM" id="SSF53681">
    <property type="entry name" value="Aspartate/glutamate racemase"/>
    <property type="match status" value="2"/>
</dbReference>
<dbReference type="AlphaFoldDB" id="A0ABD4JI99"/>
<dbReference type="EMBL" id="JADBHS010000007">
    <property type="protein sequence ID" value="MBE2986462.1"/>
    <property type="molecule type" value="Genomic_DNA"/>
</dbReference>
<protein>
    <submittedName>
        <fullName evidence="3">Aspartate/glutamate racemase family protein</fullName>
    </submittedName>
</protein>
<comment type="similarity">
    <text evidence="1">Belongs to the aspartate/glutamate racemases family.</text>
</comment>
<evidence type="ECO:0000256" key="2">
    <source>
        <dbReference type="ARBA" id="ARBA00023235"/>
    </source>
</evidence>
<comment type="caution">
    <text evidence="3">The sequence shown here is derived from an EMBL/GenBank/DDBJ whole genome shotgun (WGS) entry which is preliminary data.</text>
</comment>
<dbReference type="Gene3D" id="3.40.50.1860">
    <property type="match status" value="2"/>
</dbReference>
<sequence>MKQLGIIGGMGPLATADLYKKIIDLTPATCDQEHLHIVIDSFAQIEDRTKFIMGEGVSPLAKLVQSAKRLKEAGCEAMLMACNTAHFFAPDVEKEAGVKILHIAKVAVDAVKKRYPNAKDIAVIATSGTKKAGVYDNILKEYGLNSVGFSKEQQDGLMDCIYKGVKAGKTQEFVPKFNQIISEIKADVYIAACTEIPMFLPYLDGDYKFIDATLELAKVGVEFGIEREIF</sequence>
<proteinExistence type="inferred from homology"/>
<dbReference type="Pfam" id="PF01177">
    <property type="entry name" value="Asp_Glu_race"/>
    <property type="match status" value="1"/>
</dbReference>
<dbReference type="GO" id="GO:0016853">
    <property type="term" value="F:isomerase activity"/>
    <property type="evidence" value="ECO:0007669"/>
    <property type="project" value="UniProtKB-KW"/>
</dbReference>
<evidence type="ECO:0000256" key="1">
    <source>
        <dbReference type="ARBA" id="ARBA00007847"/>
    </source>
</evidence>
<evidence type="ECO:0000313" key="3">
    <source>
        <dbReference type="EMBL" id="MBE2986462.1"/>
    </source>
</evidence>
<keyword evidence="2" id="KW-0413">Isomerase</keyword>
<organism evidence="3 4">
    <name type="scientific">Campylobacter californiensis</name>
    <dbReference type="NCBI Taxonomy" id="1032243"/>
    <lineage>
        <taxon>Bacteria</taxon>
        <taxon>Pseudomonadati</taxon>
        <taxon>Campylobacterota</taxon>
        <taxon>Epsilonproteobacteria</taxon>
        <taxon>Campylobacterales</taxon>
        <taxon>Campylobacteraceae</taxon>
        <taxon>Campylobacter</taxon>
    </lineage>
</organism>
<dbReference type="PANTHER" id="PTHR21198">
    <property type="entry name" value="GLUTAMATE RACEMASE"/>
    <property type="match status" value="1"/>
</dbReference>
<accession>A0ABD4JI99</accession>
<dbReference type="InterPro" id="IPR004380">
    <property type="entry name" value="Asp_race"/>
</dbReference>
<evidence type="ECO:0000313" key="4">
    <source>
        <dbReference type="Proteomes" id="UP001318760"/>
    </source>
</evidence>
<gene>
    <name evidence="3" type="ORF">CCAL12919_04870</name>
</gene>
<dbReference type="NCBIfam" id="TIGR00035">
    <property type="entry name" value="asp_race"/>
    <property type="match status" value="1"/>
</dbReference>
<dbReference type="PANTHER" id="PTHR21198:SF7">
    <property type="entry name" value="ASPARTATE-GLUTAMATE RACEMASE FAMILY"/>
    <property type="match status" value="1"/>
</dbReference>
<dbReference type="RefSeq" id="WP_336613250.1">
    <property type="nucleotide sequence ID" value="NZ_JADBHS010000007.1"/>
</dbReference>
<reference evidence="3 4" key="1">
    <citation type="submission" date="2020-10" db="EMBL/GenBank/DDBJ databases">
        <title>Campylobacter californiensis sp. nov. isolated from cattle and feral swine in California.</title>
        <authorList>
            <person name="Miller W.G."/>
        </authorList>
    </citation>
    <scope>NUCLEOTIDE SEQUENCE [LARGE SCALE GENOMIC DNA]</scope>
    <source>
        <strain evidence="3 4">RM12919</strain>
    </source>
</reference>
<name>A0ABD4JI99_9BACT</name>